<feature type="domain" description="Peptidase S8/S53" evidence="7">
    <location>
        <begin position="130"/>
        <end position="370"/>
    </location>
</feature>
<dbReference type="PROSITE" id="PS00137">
    <property type="entry name" value="SUBTILASE_HIS"/>
    <property type="match status" value="1"/>
</dbReference>
<evidence type="ECO:0000256" key="6">
    <source>
        <dbReference type="PROSITE-ProRule" id="PRU01240"/>
    </source>
</evidence>
<feature type="active site" description="Charge relay system" evidence="6">
    <location>
        <position position="166"/>
    </location>
</feature>
<dbReference type="SUPFAM" id="SSF52743">
    <property type="entry name" value="Subtilisin-like"/>
    <property type="match status" value="1"/>
</dbReference>
<evidence type="ECO:0000256" key="1">
    <source>
        <dbReference type="ARBA" id="ARBA00011073"/>
    </source>
</evidence>
<keyword evidence="9" id="KW-1185">Reference proteome</keyword>
<reference evidence="8" key="1">
    <citation type="submission" date="2020-12" db="EMBL/GenBank/DDBJ databases">
        <authorList>
            <person name="Huq M.A."/>
        </authorList>
    </citation>
    <scope>NUCLEOTIDE SEQUENCE</scope>
    <source>
        <strain evidence="8">MAHUQ-46</strain>
    </source>
</reference>
<dbReference type="PROSITE" id="PS00138">
    <property type="entry name" value="SUBTILASE_SER"/>
    <property type="match status" value="1"/>
</dbReference>
<dbReference type="InterPro" id="IPR050131">
    <property type="entry name" value="Peptidase_S8_subtilisin-like"/>
</dbReference>
<dbReference type="Pfam" id="PF00082">
    <property type="entry name" value="Peptidase_S8"/>
    <property type="match status" value="1"/>
</dbReference>
<dbReference type="PANTHER" id="PTHR43806:SF11">
    <property type="entry name" value="CEREVISIN-RELATED"/>
    <property type="match status" value="1"/>
</dbReference>
<dbReference type="InterPro" id="IPR036852">
    <property type="entry name" value="Peptidase_S8/S53_dom_sf"/>
</dbReference>
<evidence type="ECO:0000313" key="9">
    <source>
        <dbReference type="Proteomes" id="UP000640274"/>
    </source>
</evidence>
<accession>A0A934JAV4</accession>
<gene>
    <name evidence="8" type="ORF">JFN88_19805</name>
</gene>
<comment type="similarity">
    <text evidence="1 6">Belongs to the peptidase S8 family.</text>
</comment>
<dbReference type="InterPro" id="IPR023828">
    <property type="entry name" value="Peptidase_S8_Ser-AS"/>
</dbReference>
<dbReference type="EMBL" id="JAELUP010000103">
    <property type="protein sequence ID" value="MBJ6363455.1"/>
    <property type="molecule type" value="Genomic_DNA"/>
</dbReference>
<dbReference type="Proteomes" id="UP000640274">
    <property type="component" value="Unassembled WGS sequence"/>
</dbReference>
<evidence type="ECO:0000259" key="7">
    <source>
        <dbReference type="Pfam" id="PF00082"/>
    </source>
</evidence>
<dbReference type="InterPro" id="IPR022398">
    <property type="entry name" value="Peptidase_S8_His-AS"/>
</dbReference>
<evidence type="ECO:0000256" key="3">
    <source>
        <dbReference type="ARBA" id="ARBA00022723"/>
    </source>
</evidence>
<keyword evidence="3" id="KW-0479">Metal-binding</keyword>
<keyword evidence="2 6" id="KW-0645">Protease</keyword>
<evidence type="ECO:0000256" key="2">
    <source>
        <dbReference type="ARBA" id="ARBA00022670"/>
    </source>
</evidence>
<dbReference type="PRINTS" id="PR00723">
    <property type="entry name" value="SUBTILISIN"/>
</dbReference>
<keyword evidence="5 6" id="KW-0720">Serine protease</keyword>
<dbReference type="InterPro" id="IPR015500">
    <property type="entry name" value="Peptidase_S8_subtilisin-rel"/>
</dbReference>
<dbReference type="CDD" id="cd07477">
    <property type="entry name" value="Peptidases_S8_Subtilisin_subset"/>
    <property type="match status" value="1"/>
</dbReference>
<comment type="caution">
    <text evidence="8">The sequence shown here is derived from an EMBL/GenBank/DDBJ whole genome shotgun (WGS) entry which is preliminary data.</text>
</comment>
<dbReference type="AlphaFoldDB" id="A0A934JAV4"/>
<protein>
    <submittedName>
        <fullName evidence="8">S8 family peptidase</fullName>
    </submittedName>
</protein>
<evidence type="ECO:0000313" key="8">
    <source>
        <dbReference type="EMBL" id="MBJ6363455.1"/>
    </source>
</evidence>
<dbReference type="GO" id="GO:0046872">
    <property type="term" value="F:metal ion binding"/>
    <property type="evidence" value="ECO:0007669"/>
    <property type="project" value="UniProtKB-KW"/>
</dbReference>
<dbReference type="GO" id="GO:0004252">
    <property type="term" value="F:serine-type endopeptidase activity"/>
    <property type="evidence" value="ECO:0007669"/>
    <property type="project" value="UniProtKB-UniRule"/>
</dbReference>
<dbReference type="RefSeq" id="WP_199020998.1">
    <property type="nucleotide sequence ID" value="NZ_JAELUP010000103.1"/>
</dbReference>
<evidence type="ECO:0000256" key="4">
    <source>
        <dbReference type="ARBA" id="ARBA00022801"/>
    </source>
</evidence>
<name>A0A934JAV4_9BACL</name>
<organism evidence="8 9">
    <name type="scientific">Paenibacillus roseus</name>
    <dbReference type="NCBI Taxonomy" id="2798579"/>
    <lineage>
        <taxon>Bacteria</taxon>
        <taxon>Bacillati</taxon>
        <taxon>Bacillota</taxon>
        <taxon>Bacilli</taxon>
        <taxon>Bacillales</taxon>
        <taxon>Paenibacillaceae</taxon>
        <taxon>Paenibacillus</taxon>
    </lineage>
</organism>
<dbReference type="InterPro" id="IPR034202">
    <property type="entry name" value="Subtilisin_Carlsberg-like"/>
</dbReference>
<feature type="active site" description="Charge relay system" evidence="6">
    <location>
        <position position="137"/>
    </location>
</feature>
<keyword evidence="4 6" id="KW-0378">Hydrolase</keyword>
<dbReference type="PROSITE" id="PS51892">
    <property type="entry name" value="SUBTILASE"/>
    <property type="match status" value="1"/>
</dbReference>
<feature type="active site" description="Charge relay system" evidence="6">
    <location>
        <position position="323"/>
    </location>
</feature>
<dbReference type="PANTHER" id="PTHR43806">
    <property type="entry name" value="PEPTIDASE S8"/>
    <property type="match status" value="1"/>
</dbReference>
<evidence type="ECO:0000256" key="5">
    <source>
        <dbReference type="ARBA" id="ARBA00022825"/>
    </source>
</evidence>
<dbReference type="Gene3D" id="3.40.50.200">
    <property type="entry name" value="Peptidase S8/S53 domain"/>
    <property type="match status" value="1"/>
</dbReference>
<sequence>MKYVNELLSHYTCRKPNPYSRRMLIGLKNRSLHESCCRYLRQQGIEPVKNIGELALVCCHLDTRKNIEALKRHPHVAFVEKDIKIRAHASKRHKPASTSGGSKKSSQRIIPWNINRIQAPQIWKTTQGRPVRLAILDTGIAKHPDLKVRGGTNTLGGASYRDNNGHGTHVAGIAAALGIKGLIAGTAPQVRLYAVKALDRQGLGYLSDIIEGLVWCVKHKMNVVNMSLGIPHQVRSRVFEKAVALAARNGIVLVCSAGNDGNYSGGIDAPASYPGTISVAASTRSNRIASFSSRGRGIDITAPGNEIRSTWLRGKYAYLSGTSMASPHVAGGAALLISYFPGLTPAAVLRAIKNGALKLKGISSLAQGSGLLQLERSVRRLSKLPIGKARAVKISR</sequence>
<dbReference type="InterPro" id="IPR000209">
    <property type="entry name" value="Peptidase_S8/S53_dom"/>
</dbReference>
<proteinExistence type="inferred from homology"/>
<dbReference type="GO" id="GO:0006508">
    <property type="term" value="P:proteolysis"/>
    <property type="evidence" value="ECO:0007669"/>
    <property type="project" value="UniProtKB-KW"/>
</dbReference>